<reference evidence="1" key="1">
    <citation type="submission" date="2021-02" db="EMBL/GenBank/DDBJ databases">
        <title>Genome-Resolved Metagenomics of a Microbial Community Performing Photosynthetic Biological Nutrient Removal.</title>
        <authorList>
            <person name="Mcdaniel E.A."/>
        </authorList>
    </citation>
    <scope>NUCLEOTIDE SEQUENCE</scope>
    <source>
        <strain evidence="1">UWPOB_OBS1</strain>
    </source>
</reference>
<protein>
    <submittedName>
        <fullName evidence="1">Uncharacterized protein</fullName>
    </submittedName>
</protein>
<dbReference type="EMBL" id="JAFLCK010000021">
    <property type="protein sequence ID" value="MBN8661522.1"/>
    <property type="molecule type" value="Genomic_DNA"/>
</dbReference>
<evidence type="ECO:0000313" key="2">
    <source>
        <dbReference type="Proteomes" id="UP000664277"/>
    </source>
</evidence>
<proteinExistence type="predicted"/>
<organism evidence="1 2">
    <name type="scientific">Candidatus Obscuribacter phosphatis</name>
    <dbReference type="NCBI Taxonomy" id="1906157"/>
    <lineage>
        <taxon>Bacteria</taxon>
        <taxon>Bacillati</taxon>
        <taxon>Candidatus Melainabacteria</taxon>
        <taxon>Candidatus Obscuribacterales</taxon>
        <taxon>Candidatus Obscuribacteraceae</taxon>
        <taxon>Candidatus Obscuribacter</taxon>
    </lineage>
</organism>
<gene>
    <name evidence="1" type="ORF">J0M35_14245</name>
</gene>
<comment type="caution">
    <text evidence="1">The sequence shown here is derived from an EMBL/GenBank/DDBJ whole genome shotgun (WGS) entry which is preliminary data.</text>
</comment>
<dbReference type="AlphaFoldDB" id="A0A8J7PBK0"/>
<dbReference type="Proteomes" id="UP000664277">
    <property type="component" value="Unassembled WGS sequence"/>
</dbReference>
<name>A0A8J7PBK0_9BACT</name>
<sequence length="204" mass="22819">MLEPQPGALQCGVGWYGESPVQIGSFRPAEDESVYKSLPARFRPSHLLTLQIDLVAFENEADFSAKFEELFRQTAIEVNSFFASAIVIRSGIAANGLPQYIVDDYSLSVGPWWEGLPSLPYWLGWYGSSYYPLLKEALTLSPFAKEFPDQGILLKLEDFPQTLNQLTGKFPELPKELLLTETTVQTPGAIRSRTYEPALIIPDL</sequence>
<accession>A0A8J7PBK0</accession>
<evidence type="ECO:0000313" key="1">
    <source>
        <dbReference type="EMBL" id="MBN8661522.1"/>
    </source>
</evidence>